<dbReference type="Gene3D" id="3.40.50.300">
    <property type="entry name" value="P-loop containing nucleotide triphosphate hydrolases"/>
    <property type="match status" value="1"/>
</dbReference>
<dbReference type="EMBL" id="QXJM01000027">
    <property type="protein sequence ID" value="RIE04361.1"/>
    <property type="molecule type" value="Genomic_DNA"/>
</dbReference>
<proteinExistence type="predicted"/>
<dbReference type="SUPFAM" id="SSF53795">
    <property type="entry name" value="PEP carboxykinase-like"/>
    <property type="match status" value="1"/>
</dbReference>
<accession>A0A398CYQ2</accession>
<reference evidence="1 2" key="1">
    <citation type="submission" date="2018-09" db="EMBL/GenBank/DDBJ databases">
        <title>Cohnella cavernae sp. nov., isolated from a karst cave.</title>
        <authorList>
            <person name="Zhu H."/>
        </authorList>
    </citation>
    <scope>NUCLEOTIDE SEQUENCE [LARGE SCALE GENOMIC DNA]</scope>
    <source>
        <strain evidence="1 2">K2E09-144</strain>
    </source>
</reference>
<name>A0A398CYQ2_9BACL</name>
<keyword evidence="2" id="KW-1185">Reference proteome</keyword>
<dbReference type="OrthoDB" id="116421at2"/>
<evidence type="ECO:0008006" key="3">
    <source>
        <dbReference type="Google" id="ProtNLM"/>
    </source>
</evidence>
<dbReference type="InterPro" id="IPR027417">
    <property type="entry name" value="P-loop_NTPase"/>
</dbReference>
<dbReference type="Proteomes" id="UP000266340">
    <property type="component" value="Unassembled WGS sequence"/>
</dbReference>
<comment type="caution">
    <text evidence="1">The sequence shown here is derived from an EMBL/GenBank/DDBJ whole genome shotgun (WGS) entry which is preliminary data.</text>
</comment>
<dbReference type="RefSeq" id="WP_119148400.1">
    <property type="nucleotide sequence ID" value="NZ_JBHSOV010000042.1"/>
</dbReference>
<sequence>MTWNDREICKIAEHRLFIDCSSASLGHYLELAFGPFRERVADYTDAADMNIRIDEGFGVPFSGYEVAVSQSNDGVVFARADYRITADTAYYNVRIEAFDGFSLKHALLQLYSAFITNREWGLLVHSSCVLKGERAYLFAGPSGAGKSTVVRHSYPRPILSDEASIVKIESGRVVAFNSPFRSDIHASSGSEAHPLAGIQFLRQAPRNRRLLMRSSDGLLKLLTTVFHWAHSPAENAKALRLCKRMVGLVPVYDFHFVQNESFWEEVM</sequence>
<protein>
    <recommendedName>
        <fullName evidence="3">SynChlorMet cassette protein ScmC</fullName>
    </recommendedName>
</protein>
<dbReference type="AlphaFoldDB" id="A0A398CYQ2"/>
<gene>
    <name evidence="1" type="ORF">D3H35_07130</name>
</gene>
<evidence type="ECO:0000313" key="1">
    <source>
        <dbReference type="EMBL" id="RIE04361.1"/>
    </source>
</evidence>
<organism evidence="1 2">
    <name type="scientific">Cohnella faecalis</name>
    <dbReference type="NCBI Taxonomy" id="2315694"/>
    <lineage>
        <taxon>Bacteria</taxon>
        <taxon>Bacillati</taxon>
        <taxon>Bacillota</taxon>
        <taxon>Bacilli</taxon>
        <taxon>Bacillales</taxon>
        <taxon>Paenibacillaceae</taxon>
        <taxon>Cohnella</taxon>
    </lineage>
</organism>
<evidence type="ECO:0000313" key="2">
    <source>
        <dbReference type="Proteomes" id="UP000266340"/>
    </source>
</evidence>